<keyword evidence="2" id="KW-1185">Reference proteome</keyword>
<evidence type="ECO:0000313" key="1">
    <source>
        <dbReference type="EMBL" id="KWS06404.1"/>
    </source>
</evidence>
<organism evidence="1 2">
    <name type="scientific">Lysobacter capsici AZ78</name>
    <dbReference type="NCBI Taxonomy" id="1444315"/>
    <lineage>
        <taxon>Bacteria</taxon>
        <taxon>Pseudomonadati</taxon>
        <taxon>Pseudomonadota</taxon>
        <taxon>Gammaproteobacteria</taxon>
        <taxon>Lysobacterales</taxon>
        <taxon>Lysobacteraceae</taxon>
        <taxon>Lysobacter</taxon>
    </lineage>
</organism>
<dbReference type="Proteomes" id="UP000023435">
    <property type="component" value="Unassembled WGS sequence"/>
</dbReference>
<name>A0A108UC18_9GAMM</name>
<comment type="caution">
    <text evidence="1">The sequence shown here is derived from an EMBL/GenBank/DDBJ whole genome shotgun (WGS) entry which is preliminary data.</text>
</comment>
<evidence type="ECO:0000313" key="2">
    <source>
        <dbReference type="Proteomes" id="UP000023435"/>
    </source>
</evidence>
<accession>A0A108UC18</accession>
<protein>
    <submittedName>
        <fullName evidence="1">Uncharacterized protein</fullName>
    </submittedName>
</protein>
<sequence>MQSAYSLWPYKAKFPYYWEHNTQPGDPEFPRLQVEERGDVPSVNYRYDAARDVYVYDTQLLAASERWTKPRDTQRKRPPPPLAAFKIKRVSATRYDVVVDAGVTDSFEKKSDCWYFAQHWESEPLAFCKWPDECRKLREHEGPSN</sequence>
<dbReference type="EMBL" id="JAJA02000001">
    <property type="protein sequence ID" value="KWS06404.1"/>
    <property type="molecule type" value="Genomic_DNA"/>
</dbReference>
<gene>
    <name evidence="1" type="ORF">AZ78_3960</name>
</gene>
<dbReference type="AlphaFoldDB" id="A0A108UC18"/>
<proteinExistence type="predicted"/>
<reference evidence="1 2" key="1">
    <citation type="journal article" date="2014" name="Genome Announc.">
        <title>Draft Genome Sequence of Lysobacter capsici AZ78, a Bacterium Antagonistic to Plant-Pathogenic Oomycetes.</title>
        <authorList>
            <person name="Puopolo G."/>
            <person name="Sonego P."/>
            <person name="Engelen K."/>
            <person name="Pertot I."/>
        </authorList>
    </citation>
    <scope>NUCLEOTIDE SEQUENCE [LARGE SCALE GENOMIC DNA]</scope>
    <source>
        <strain evidence="1 2">AZ78</strain>
    </source>
</reference>